<keyword evidence="2" id="KW-0121">Carboxypeptidase</keyword>
<evidence type="ECO:0000256" key="1">
    <source>
        <dbReference type="ARBA" id="ARBA00009431"/>
    </source>
</evidence>
<evidence type="ECO:0000313" key="8">
    <source>
        <dbReference type="EnsemblPlants" id="OB03G29370.1"/>
    </source>
</evidence>
<comment type="similarity">
    <text evidence="1">Belongs to the peptidase S10 family.</text>
</comment>
<accession>J3LPG1</accession>
<name>J3LPG1_ORYBR</name>
<protein>
    <recommendedName>
        <fullName evidence="10">Carboxypeptidase</fullName>
    </recommendedName>
</protein>
<dbReference type="EnsemblPlants" id="OB03G29370.1">
    <property type="protein sequence ID" value="OB03G29370.1"/>
    <property type="gene ID" value="OB03G29370"/>
</dbReference>
<dbReference type="Pfam" id="PF00450">
    <property type="entry name" value="Peptidase_S10"/>
    <property type="match status" value="1"/>
</dbReference>
<dbReference type="InterPro" id="IPR029058">
    <property type="entry name" value="AB_hydrolase_fold"/>
</dbReference>
<keyword evidence="6" id="KW-0325">Glycoprotein</keyword>
<keyword evidence="4 7" id="KW-0732">Signal</keyword>
<dbReference type="SUPFAM" id="SSF53474">
    <property type="entry name" value="alpha/beta-Hydrolases"/>
    <property type="match status" value="1"/>
</dbReference>
<dbReference type="GO" id="GO:0006508">
    <property type="term" value="P:proteolysis"/>
    <property type="evidence" value="ECO:0007669"/>
    <property type="project" value="UniProtKB-KW"/>
</dbReference>
<keyword evidence="5" id="KW-0378">Hydrolase</keyword>
<dbReference type="GO" id="GO:0004185">
    <property type="term" value="F:serine-type carboxypeptidase activity"/>
    <property type="evidence" value="ECO:0007669"/>
    <property type="project" value="InterPro"/>
</dbReference>
<proteinExistence type="inferred from homology"/>
<dbReference type="Proteomes" id="UP000006038">
    <property type="component" value="Chromosome 3"/>
</dbReference>
<evidence type="ECO:0000256" key="7">
    <source>
        <dbReference type="SAM" id="SignalP"/>
    </source>
</evidence>
<organism evidence="8">
    <name type="scientific">Oryza brachyantha</name>
    <name type="common">malo sina</name>
    <dbReference type="NCBI Taxonomy" id="4533"/>
    <lineage>
        <taxon>Eukaryota</taxon>
        <taxon>Viridiplantae</taxon>
        <taxon>Streptophyta</taxon>
        <taxon>Embryophyta</taxon>
        <taxon>Tracheophyta</taxon>
        <taxon>Spermatophyta</taxon>
        <taxon>Magnoliopsida</taxon>
        <taxon>Liliopsida</taxon>
        <taxon>Poales</taxon>
        <taxon>Poaceae</taxon>
        <taxon>BOP clade</taxon>
        <taxon>Oryzoideae</taxon>
        <taxon>Oryzeae</taxon>
        <taxon>Oryzinae</taxon>
        <taxon>Oryza</taxon>
    </lineage>
</organism>
<evidence type="ECO:0000256" key="2">
    <source>
        <dbReference type="ARBA" id="ARBA00022645"/>
    </source>
</evidence>
<feature type="chain" id="PRO_5003772847" description="Carboxypeptidase" evidence="7">
    <location>
        <begin position="27"/>
        <end position="458"/>
    </location>
</feature>
<dbReference type="PANTHER" id="PTHR11802:SF3">
    <property type="entry name" value="RETINOID-INDUCIBLE SERINE CARBOXYPEPTIDASE"/>
    <property type="match status" value="1"/>
</dbReference>
<dbReference type="HOGENOM" id="CLU_008523_1_0_1"/>
<evidence type="ECO:0008006" key="10">
    <source>
        <dbReference type="Google" id="ProtNLM"/>
    </source>
</evidence>
<evidence type="ECO:0000256" key="5">
    <source>
        <dbReference type="ARBA" id="ARBA00022801"/>
    </source>
</evidence>
<evidence type="ECO:0000256" key="3">
    <source>
        <dbReference type="ARBA" id="ARBA00022670"/>
    </source>
</evidence>
<reference evidence="8" key="1">
    <citation type="journal article" date="2013" name="Nat. Commun.">
        <title>Whole-genome sequencing of Oryza brachyantha reveals mechanisms underlying Oryza genome evolution.</title>
        <authorList>
            <person name="Chen J."/>
            <person name="Huang Q."/>
            <person name="Gao D."/>
            <person name="Wang J."/>
            <person name="Lang Y."/>
            <person name="Liu T."/>
            <person name="Li B."/>
            <person name="Bai Z."/>
            <person name="Luis Goicoechea J."/>
            <person name="Liang C."/>
            <person name="Chen C."/>
            <person name="Zhang W."/>
            <person name="Sun S."/>
            <person name="Liao Y."/>
            <person name="Zhang X."/>
            <person name="Yang L."/>
            <person name="Song C."/>
            <person name="Wang M."/>
            <person name="Shi J."/>
            <person name="Liu G."/>
            <person name="Liu J."/>
            <person name="Zhou H."/>
            <person name="Zhou W."/>
            <person name="Yu Q."/>
            <person name="An N."/>
            <person name="Chen Y."/>
            <person name="Cai Q."/>
            <person name="Wang B."/>
            <person name="Liu B."/>
            <person name="Min J."/>
            <person name="Huang Y."/>
            <person name="Wu H."/>
            <person name="Li Z."/>
            <person name="Zhang Y."/>
            <person name="Yin Y."/>
            <person name="Song W."/>
            <person name="Jiang J."/>
            <person name="Jackson S.A."/>
            <person name="Wing R.A."/>
            <person name="Wang J."/>
            <person name="Chen M."/>
        </authorList>
    </citation>
    <scope>NUCLEOTIDE SEQUENCE [LARGE SCALE GENOMIC DNA]</scope>
    <source>
        <strain evidence="8">cv. IRGC 101232</strain>
    </source>
</reference>
<dbReference type="Gramene" id="OB03G29370.1">
    <property type="protein sequence ID" value="OB03G29370.1"/>
    <property type="gene ID" value="OB03G29370"/>
</dbReference>
<evidence type="ECO:0000256" key="6">
    <source>
        <dbReference type="ARBA" id="ARBA00023180"/>
    </source>
</evidence>
<dbReference type="InterPro" id="IPR001563">
    <property type="entry name" value="Peptidase_S10"/>
</dbReference>
<dbReference type="PANTHER" id="PTHR11802">
    <property type="entry name" value="SERINE PROTEASE FAMILY S10 SERINE CARBOXYPEPTIDASE"/>
    <property type="match status" value="1"/>
</dbReference>
<dbReference type="AlphaFoldDB" id="J3LPG1"/>
<feature type="signal peptide" evidence="7">
    <location>
        <begin position="1"/>
        <end position="26"/>
    </location>
</feature>
<dbReference type="Gene3D" id="3.40.50.1820">
    <property type="entry name" value="alpha/beta hydrolase"/>
    <property type="match status" value="1"/>
</dbReference>
<keyword evidence="9" id="KW-1185">Reference proteome</keyword>
<sequence length="458" mass="50328">MEMQSHACLLLLLLVIVLIILSPLHSQSAATITNGTADGSERWGYVQVRPKTHLFWWYYKSPQRVSSPANPWPTILWLEGGPGASGIGQGNFVEGVGPLDANLNPRNSTWLSMADLIFVDFPVGVGYSYAEDPSMMVTSDLEAVSDAMALLEALVQEIPTLPGGSPLFLVGVVIGDGWISPADFVVSKSVQFSPLFVEKSLQINLTVTVSHYLASKENITRKNSTAFNLQASNMYKFTSSRVTSINPSAKMIRFIKGNNISISQWIAHMLKQQTDAEQFTAALKTFIDIFDLISSSSGYVSIYNFMTDNSMDPFAPSGFAPRFLPSGKNNSLLVSSSNSSSTIIDDIMNGVIKQKLKIIPKDLVWQDASLAVFESLSNDFMRPAIEQVDELLSLGVNVTVYNGQRKPIHNCKPGYLTNGFVRSYKNLHFYWVLGAGHYVAVDQPCTAKYIIGIITRSP</sequence>
<reference evidence="8" key="2">
    <citation type="submission" date="2013-04" db="UniProtKB">
        <authorList>
            <consortium name="EnsemblPlants"/>
        </authorList>
    </citation>
    <scope>IDENTIFICATION</scope>
</reference>
<evidence type="ECO:0000256" key="4">
    <source>
        <dbReference type="ARBA" id="ARBA00022729"/>
    </source>
</evidence>
<dbReference type="eggNOG" id="KOG1283">
    <property type="taxonomic scope" value="Eukaryota"/>
</dbReference>
<keyword evidence="3" id="KW-0645">Protease</keyword>
<evidence type="ECO:0000313" key="9">
    <source>
        <dbReference type="Proteomes" id="UP000006038"/>
    </source>
</evidence>